<keyword evidence="4" id="KW-0064">Aspartyl protease</keyword>
<dbReference type="PANTHER" id="PTHR47965">
    <property type="entry name" value="ASPARTYL PROTEASE-RELATED"/>
    <property type="match status" value="1"/>
</dbReference>
<feature type="domain" description="Peptidase A1" evidence="10">
    <location>
        <begin position="103"/>
        <end position="481"/>
    </location>
</feature>
<comment type="similarity">
    <text evidence="1">Belongs to the peptidase A1 family.</text>
</comment>
<gene>
    <name evidence="11" type="ORF">KFL_003370080</name>
</gene>
<feature type="region of interest" description="Disordered" evidence="8">
    <location>
        <begin position="595"/>
        <end position="650"/>
    </location>
</feature>
<dbReference type="CDD" id="cd05471">
    <property type="entry name" value="pepsin_like"/>
    <property type="match status" value="1"/>
</dbReference>
<keyword evidence="2 11" id="KW-0645">Protease</keyword>
<dbReference type="AlphaFoldDB" id="A0A1Y1I9G1"/>
<evidence type="ECO:0000256" key="1">
    <source>
        <dbReference type="ARBA" id="ARBA00007447"/>
    </source>
</evidence>
<keyword evidence="3 9" id="KW-0732">Signal</keyword>
<dbReference type="InterPro" id="IPR021109">
    <property type="entry name" value="Peptidase_aspartic_dom_sf"/>
</dbReference>
<evidence type="ECO:0000256" key="4">
    <source>
        <dbReference type="ARBA" id="ARBA00022750"/>
    </source>
</evidence>
<evidence type="ECO:0000256" key="8">
    <source>
        <dbReference type="SAM" id="MobiDB-lite"/>
    </source>
</evidence>
<sequence length="686" mass="69526">MAPHGRSLILVLTLLSFSPFLATARRLLDDPPQSAEMQTQLEVTQIQLPWNKLVEQLESRVTFFEDSPTEISPSEAFPISASNFAAVPNIALGGSYLSSVAAFTVNVNLGTPGVSLPLVVDAGSHVNFVQGSGCVACSEGSFGCASNPYGGPSTCPYGLSYNPAQSSSANPNLSCGQCSSGADFGNVGCLGNGFSSPGTCQFSIAFGSGYAAGQYVQDSLSIGPISASSIFFGTTVYENMFEGTGGLLGFGPTATSLPFQLKAAGAIPSATFALCLASGGDTGGSLFLGGVPDQPNGQGYSLSYTPFLQTPFVYYMIPQPTDFLVGGVSVSGAAGALTGEGGVRWVVDSGTTLSYVPSSVFSAVFSAVKSASGCPNTFVNLQNSGLDFIDLSTCNPPFSANPSSAEIYARFPTLTLNLQGGPLTSRPKAYALFGRYGPQGQWCVNPGLADVKSSNVRVIGDSFMSDNLIVYDNDNNRLGFAPVDCKTLVPMDVSTSPVSTPPPSTSAPTDPPSTPAPTNPPSTPAPTNPPSNPAPTNPPSNPAPTNPPASGNSPQVFPAGGACDPSSSTPNQCYNNIGTQYTCCSGACASTPSSTPGCDGAPPANPSPNNPTPTNPSPTNPSPTTPAPNTPGPTPGSPSQGGVFPAGGVCDPHSSAPNQCYNNDGSSYTCCAGSCSSTPGSVPSCN</sequence>
<feature type="active site" evidence="7">
    <location>
        <position position="348"/>
    </location>
</feature>
<keyword evidence="12" id="KW-1185">Reference proteome</keyword>
<feature type="region of interest" description="Disordered" evidence="8">
    <location>
        <begin position="492"/>
        <end position="567"/>
    </location>
</feature>
<dbReference type="Pfam" id="PF00026">
    <property type="entry name" value="Asp"/>
    <property type="match status" value="1"/>
</dbReference>
<dbReference type="InterPro" id="IPR033121">
    <property type="entry name" value="PEPTIDASE_A1"/>
</dbReference>
<reference evidence="11 12" key="1">
    <citation type="journal article" date="2014" name="Nat. Commun.">
        <title>Klebsormidium flaccidum genome reveals primary factors for plant terrestrial adaptation.</title>
        <authorList>
            <person name="Hori K."/>
            <person name="Maruyama F."/>
            <person name="Fujisawa T."/>
            <person name="Togashi T."/>
            <person name="Yamamoto N."/>
            <person name="Seo M."/>
            <person name="Sato S."/>
            <person name="Yamada T."/>
            <person name="Mori H."/>
            <person name="Tajima N."/>
            <person name="Moriyama T."/>
            <person name="Ikeuchi M."/>
            <person name="Watanabe M."/>
            <person name="Wada H."/>
            <person name="Kobayashi K."/>
            <person name="Saito M."/>
            <person name="Masuda T."/>
            <person name="Sasaki-Sekimoto Y."/>
            <person name="Mashiguchi K."/>
            <person name="Awai K."/>
            <person name="Shimojima M."/>
            <person name="Masuda S."/>
            <person name="Iwai M."/>
            <person name="Nobusawa T."/>
            <person name="Narise T."/>
            <person name="Kondo S."/>
            <person name="Saito H."/>
            <person name="Sato R."/>
            <person name="Murakawa M."/>
            <person name="Ihara Y."/>
            <person name="Oshima-Yamada Y."/>
            <person name="Ohtaka K."/>
            <person name="Satoh M."/>
            <person name="Sonobe K."/>
            <person name="Ishii M."/>
            <person name="Ohtani R."/>
            <person name="Kanamori-Sato M."/>
            <person name="Honoki R."/>
            <person name="Miyazaki D."/>
            <person name="Mochizuki H."/>
            <person name="Umetsu J."/>
            <person name="Higashi K."/>
            <person name="Shibata D."/>
            <person name="Kamiya Y."/>
            <person name="Sato N."/>
            <person name="Nakamura Y."/>
            <person name="Tabata S."/>
            <person name="Ida S."/>
            <person name="Kurokawa K."/>
            <person name="Ohta H."/>
        </authorList>
    </citation>
    <scope>NUCLEOTIDE SEQUENCE [LARGE SCALE GENOMIC DNA]</scope>
    <source>
        <strain evidence="11 12">NIES-2285</strain>
    </source>
</reference>
<feature type="signal peptide" evidence="9">
    <location>
        <begin position="1"/>
        <end position="24"/>
    </location>
</feature>
<dbReference type="STRING" id="105231.A0A1Y1I9G1"/>
<dbReference type="InterPro" id="IPR001461">
    <property type="entry name" value="Aspartic_peptidase_A1"/>
</dbReference>
<accession>A0A1Y1I9G1</accession>
<dbReference type="OrthoDB" id="2747330at2759"/>
<evidence type="ECO:0000256" key="9">
    <source>
        <dbReference type="SAM" id="SignalP"/>
    </source>
</evidence>
<dbReference type="InterPro" id="IPR034164">
    <property type="entry name" value="Pepsin-like_dom"/>
</dbReference>
<evidence type="ECO:0000256" key="5">
    <source>
        <dbReference type="ARBA" id="ARBA00022801"/>
    </source>
</evidence>
<name>A0A1Y1I9G1_KLENI</name>
<proteinExistence type="inferred from homology"/>
<feature type="active site" evidence="7">
    <location>
        <position position="121"/>
    </location>
</feature>
<dbReference type="Proteomes" id="UP000054558">
    <property type="component" value="Unassembled WGS sequence"/>
</dbReference>
<evidence type="ECO:0000256" key="6">
    <source>
        <dbReference type="ARBA" id="ARBA00023145"/>
    </source>
</evidence>
<organism evidence="11 12">
    <name type="scientific">Klebsormidium nitens</name>
    <name type="common">Green alga</name>
    <name type="synonym">Ulothrix nitens</name>
    <dbReference type="NCBI Taxonomy" id="105231"/>
    <lineage>
        <taxon>Eukaryota</taxon>
        <taxon>Viridiplantae</taxon>
        <taxon>Streptophyta</taxon>
        <taxon>Klebsormidiophyceae</taxon>
        <taxon>Klebsormidiales</taxon>
        <taxon>Klebsormidiaceae</taxon>
        <taxon>Klebsormidium</taxon>
    </lineage>
</organism>
<protein>
    <submittedName>
        <fullName evidence="11">Aspartyl protease</fullName>
    </submittedName>
</protein>
<dbReference type="GO" id="GO:0006508">
    <property type="term" value="P:proteolysis"/>
    <property type="evidence" value="ECO:0007669"/>
    <property type="project" value="UniProtKB-KW"/>
</dbReference>
<dbReference type="PANTHER" id="PTHR47965:SF12">
    <property type="entry name" value="ASPARTIC PROTEINASE 3-RELATED"/>
    <property type="match status" value="1"/>
</dbReference>
<evidence type="ECO:0000313" key="12">
    <source>
        <dbReference type="Proteomes" id="UP000054558"/>
    </source>
</evidence>
<feature type="chain" id="PRO_5012463113" evidence="9">
    <location>
        <begin position="25"/>
        <end position="686"/>
    </location>
</feature>
<keyword evidence="6" id="KW-0865">Zymogen</keyword>
<dbReference type="GO" id="GO:0004190">
    <property type="term" value="F:aspartic-type endopeptidase activity"/>
    <property type="evidence" value="ECO:0007669"/>
    <property type="project" value="UniProtKB-KW"/>
</dbReference>
<evidence type="ECO:0000256" key="3">
    <source>
        <dbReference type="ARBA" id="ARBA00022729"/>
    </source>
</evidence>
<feature type="compositionally biased region" description="Pro residues" evidence="8">
    <location>
        <begin position="499"/>
        <end position="547"/>
    </location>
</feature>
<dbReference type="PRINTS" id="PR01217">
    <property type="entry name" value="PRICHEXTENSN"/>
</dbReference>
<evidence type="ECO:0000256" key="7">
    <source>
        <dbReference type="PIRSR" id="PIRSR601461-1"/>
    </source>
</evidence>
<feature type="compositionally biased region" description="Pro residues" evidence="8">
    <location>
        <begin position="603"/>
        <end position="636"/>
    </location>
</feature>
<evidence type="ECO:0000256" key="2">
    <source>
        <dbReference type="ARBA" id="ARBA00022670"/>
    </source>
</evidence>
<dbReference type="Gene3D" id="2.40.70.10">
    <property type="entry name" value="Acid Proteases"/>
    <property type="match status" value="2"/>
</dbReference>
<dbReference type="EMBL" id="DF237286">
    <property type="protein sequence ID" value="GAQ87193.1"/>
    <property type="molecule type" value="Genomic_DNA"/>
</dbReference>
<dbReference type="PROSITE" id="PS51767">
    <property type="entry name" value="PEPTIDASE_A1"/>
    <property type="match status" value="1"/>
</dbReference>
<dbReference type="OMA" id="AGGRMYC"/>
<keyword evidence="5" id="KW-0378">Hydrolase</keyword>
<evidence type="ECO:0000313" key="11">
    <source>
        <dbReference type="EMBL" id="GAQ87193.1"/>
    </source>
</evidence>
<dbReference type="SUPFAM" id="SSF50630">
    <property type="entry name" value="Acid proteases"/>
    <property type="match status" value="1"/>
</dbReference>
<evidence type="ECO:0000259" key="10">
    <source>
        <dbReference type="PROSITE" id="PS51767"/>
    </source>
</evidence>